<dbReference type="Gene3D" id="3.30.300.180">
    <property type="match status" value="1"/>
</dbReference>
<sequence>MRSCTWKSLPLPPSSGVATMGAEAQGSQDESSERLWAEVLAALSARLPAGTVETWFRPVRLVTCRDSELRLAVPTETFRTAFQNHFAARLGEIVDEIAGKHLELHVTIYDPDGPPRAAEILPVAHASELEKGNGTAGWLIERLWTAGGVGILAGQPKSLKTYVALEMAVSVASGSPCLGTFPVSVQGPALVYAAEDSPSNLRSRLESLAAQRNLRLENLDLRVITSDFIRLDHPQDQKRLHETVLLYRPALLVLDPLVRLHCQDENQAGPMAALLGYLRRLQRLTATAVLVVHHLRKGSNTTGTGYNLRGSSDLYAWVDSFVSLQRRNDRVTISAEHRAASPLPPLPIELVHATEKSQAPWLRIRSQELGPLEPDQDRLRLSLLDVLRGAQRPLKTEELRQRLQVRKQRVTTILQDLCEKGLVLRLTGGYRSAPDHQGQYPGSAP</sequence>
<organism evidence="2 3">
    <name type="scientific">candidate division WOR-3 bacterium</name>
    <dbReference type="NCBI Taxonomy" id="2052148"/>
    <lineage>
        <taxon>Bacteria</taxon>
        <taxon>Bacteria division WOR-3</taxon>
    </lineage>
</organism>
<accession>A0A937XHX2</accession>
<dbReference type="AlphaFoldDB" id="A0A937XHX2"/>
<name>A0A937XHX2_UNCW3</name>
<feature type="domain" description="DnaA N-terminal" evidence="1">
    <location>
        <begin position="34"/>
        <end position="94"/>
    </location>
</feature>
<dbReference type="EMBL" id="VGIR01000141">
    <property type="protein sequence ID" value="MBM3332809.1"/>
    <property type="molecule type" value="Genomic_DNA"/>
</dbReference>
<comment type="caution">
    <text evidence="2">The sequence shown here is derived from an EMBL/GenBank/DDBJ whole genome shotgun (WGS) entry which is preliminary data.</text>
</comment>
<dbReference type="InterPro" id="IPR027417">
    <property type="entry name" value="P-loop_NTPase"/>
</dbReference>
<dbReference type="InterPro" id="IPR038454">
    <property type="entry name" value="DnaA_N_sf"/>
</dbReference>
<evidence type="ECO:0000259" key="1">
    <source>
        <dbReference type="Pfam" id="PF11638"/>
    </source>
</evidence>
<evidence type="ECO:0000313" key="2">
    <source>
        <dbReference type="EMBL" id="MBM3332809.1"/>
    </source>
</evidence>
<gene>
    <name evidence="2" type="ORF">FJY68_13345</name>
</gene>
<dbReference type="SUPFAM" id="SSF52540">
    <property type="entry name" value="P-loop containing nucleoside triphosphate hydrolases"/>
    <property type="match status" value="1"/>
</dbReference>
<proteinExistence type="predicted"/>
<reference evidence="2" key="1">
    <citation type="submission" date="2019-03" db="EMBL/GenBank/DDBJ databases">
        <title>Lake Tanganyika Metagenome-Assembled Genomes (MAGs).</title>
        <authorList>
            <person name="Tran P."/>
        </authorList>
    </citation>
    <scope>NUCLEOTIDE SEQUENCE</scope>
    <source>
        <strain evidence="2">K_DeepCast_150m_m2_040</strain>
    </source>
</reference>
<dbReference type="Pfam" id="PF13481">
    <property type="entry name" value="AAA_25"/>
    <property type="match status" value="1"/>
</dbReference>
<dbReference type="Pfam" id="PF11638">
    <property type="entry name" value="DnaA_N"/>
    <property type="match status" value="1"/>
</dbReference>
<dbReference type="InterPro" id="IPR036390">
    <property type="entry name" value="WH_DNA-bd_sf"/>
</dbReference>
<dbReference type="SUPFAM" id="SSF46785">
    <property type="entry name" value="Winged helix' DNA-binding domain"/>
    <property type="match status" value="1"/>
</dbReference>
<dbReference type="Gene3D" id="3.40.50.300">
    <property type="entry name" value="P-loop containing nucleotide triphosphate hydrolases"/>
    <property type="match status" value="1"/>
</dbReference>
<dbReference type="Proteomes" id="UP000779900">
    <property type="component" value="Unassembled WGS sequence"/>
</dbReference>
<protein>
    <recommendedName>
        <fullName evidence="1">DnaA N-terminal domain-containing protein</fullName>
    </recommendedName>
</protein>
<dbReference type="InterPro" id="IPR024633">
    <property type="entry name" value="DnaA_N_dom"/>
</dbReference>
<evidence type="ECO:0000313" key="3">
    <source>
        <dbReference type="Proteomes" id="UP000779900"/>
    </source>
</evidence>